<proteinExistence type="predicted"/>
<dbReference type="Gene3D" id="3.40.50.300">
    <property type="entry name" value="P-loop containing nucleotide triphosphate hydrolases"/>
    <property type="match status" value="1"/>
</dbReference>
<protein>
    <recommendedName>
        <fullName evidence="2">Nephrocystin 3-like N-terminal domain-containing protein</fullName>
    </recommendedName>
</protein>
<dbReference type="RefSeq" id="XP_056069551.1">
    <property type="nucleotide sequence ID" value="XM_056215304.1"/>
</dbReference>
<dbReference type="OrthoDB" id="3944243at2759"/>
<dbReference type="GeneID" id="80910064"/>
<evidence type="ECO:0000256" key="1">
    <source>
        <dbReference type="ARBA" id="ARBA00022737"/>
    </source>
</evidence>
<keyword evidence="1" id="KW-0677">Repeat</keyword>
<dbReference type="PANTHER" id="PTHR10039:SF16">
    <property type="entry name" value="GPI INOSITOL-DEACYLASE"/>
    <property type="match status" value="1"/>
</dbReference>
<dbReference type="SUPFAM" id="SSF52540">
    <property type="entry name" value="P-loop containing nucleoside triphosphate hydrolases"/>
    <property type="match status" value="1"/>
</dbReference>
<accession>A0A9W8XH95</accession>
<evidence type="ECO:0000313" key="4">
    <source>
        <dbReference type="Proteomes" id="UP001140513"/>
    </source>
</evidence>
<dbReference type="InterPro" id="IPR027417">
    <property type="entry name" value="P-loop_NTPase"/>
</dbReference>
<keyword evidence="4" id="KW-1185">Reference proteome</keyword>
<evidence type="ECO:0000259" key="2">
    <source>
        <dbReference type="Pfam" id="PF24883"/>
    </source>
</evidence>
<feature type="domain" description="Nephrocystin 3-like N-terminal" evidence="2">
    <location>
        <begin position="209"/>
        <end position="373"/>
    </location>
</feature>
<reference evidence="3" key="1">
    <citation type="submission" date="2022-10" db="EMBL/GenBank/DDBJ databases">
        <title>Tapping the CABI collections for fungal endophytes: first genome assemblies for Collariella, Neodidymelliopsis, Ascochyta clinopodiicola, Didymella pomorum, Didymosphaeria variabile, Neocosmospora piperis and Neocucurbitaria cava.</title>
        <authorList>
            <person name="Hill R."/>
        </authorList>
    </citation>
    <scope>NUCLEOTIDE SEQUENCE</scope>
    <source>
        <strain evidence="3">IMI 356815</strain>
    </source>
</reference>
<evidence type="ECO:0000313" key="3">
    <source>
        <dbReference type="EMBL" id="KAJ4351195.1"/>
    </source>
</evidence>
<dbReference type="Pfam" id="PF24883">
    <property type="entry name" value="NPHP3_N"/>
    <property type="match status" value="1"/>
</dbReference>
<dbReference type="Proteomes" id="UP001140513">
    <property type="component" value="Unassembled WGS sequence"/>
</dbReference>
<dbReference type="AlphaFoldDB" id="A0A9W8XH95"/>
<dbReference type="EMBL" id="JAPEUX010000005">
    <property type="protein sequence ID" value="KAJ4351195.1"/>
    <property type="molecule type" value="Genomic_DNA"/>
</dbReference>
<organism evidence="3 4">
    <name type="scientific">Didymosphaeria variabile</name>
    <dbReference type="NCBI Taxonomy" id="1932322"/>
    <lineage>
        <taxon>Eukaryota</taxon>
        <taxon>Fungi</taxon>
        <taxon>Dikarya</taxon>
        <taxon>Ascomycota</taxon>
        <taxon>Pezizomycotina</taxon>
        <taxon>Dothideomycetes</taxon>
        <taxon>Pleosporomycetidae</taxon>
        <taxon>Pleosporales</taxon>
        <taxon>Massarineae</taxon>
        <taxon>Didymosphaeriaceae</taxon>
        <taxon>Didymosphaeria</taxon>
    </lineage>
</organism>
<name>A0A9W8XH95_9PLEO</name>
<comment type="caution">
    <text evidence="3">The sequence shown here is derived from an EMBL/GenBank/DDBJ whole genome shotgun (WGS) entry which is preliminary data.</text>
</comment>
<dbReference type="PANTHER" id="PTHR10039">
    <property type="entry name" value="AMELOGENIN"/>
    <property type="match status" value="1"/>
</dbReference>
<dbReference type="InterPro" id="IPR056884">
    <property type="entry name" value="NPHP3-like_N"/>
</dbReference>
<sequence>MADPLSVAASIAGLASLGDLLFRKLIHYVQSVKGAEKEVVDLKNEIALLTGVLHNLGLVARDLEADSTVSYTIRPEHVSSCLALLHRLDDELGKIGIKGPGKISKHLQKLAWPFKNIKVREYIEDIRKQRDTLNAALNADSFNALLQCLSVQKDLSKHIRSVETLLRQRENIDTRIKLDEERESILDYFLFVDPQPGFQTSVRLRCATTGFWLTEDETFCQWNNSSCNILWMSGIPGAGKTVLSGLVIQGCMAKASENRAVAFFYCDYKNPATQKPMHVLACLASQIARQSEVSFQVLKDYYSRLKPRDQLKKEPEASELLGIIREMSSSFEDVRIVVDGLDECGENAGSLTENLLSLCDTSGCKTYLALLSRNETDIGTAIERRDYRHIEIAAKSKDLDHFVRSEMEIRISTGKLHLRTSKIKDEIIHELVTRAAGMFRWVSCQLDHLCELPTDKERRRALQKLPATLHESYERLLLRLQSPPIISLVQKSLRWIAYASPPLTLERLLDVLSLNEEELRLDDEDRPDPDYIYKYCGSLIRKGQDHPELAHFTVLEYLEAIDPEDSRLKRFRLSVEDRSILTSTCASYLSASNFDRPSLAMIDQKGLNRFNNQHPFHGYAALKNPLRYISSDDDDDMKLFSHFTRLFHPRLSFNVYMMILQHGSFNSLEGYDVNEESPLGGPLECAIFGCGDTDDYDPDDNGEYSRGTIINSLIHRGNATAPSQRQPVEVMMDNGFIEAVKFAVQFNHADRFEDLTRDHRFTSDEIDVTILAHLAAANDAAGTLRVLMTLYPDVIMKTNDNGETSWHIYK</sequence>
<gene>
    <name evidence="3" type="ORF">N0V89_006534</name>
</gene>